<keyword evidence="2" id="KW-1133">Transmembrane helix</keyword>
<evidence type="ECO:0000256" key="1">
    <source>
        <dbReference type="SAM" id="MobiDB-lite"/>
    </source>
</evidence>
<evidence type="ECO:0000256" key="2">
    <source>
        <dbReference type="SAM" id="Phobius"/>
    </source>
</evidence>
<comment type="caution">
    <text evidence="3">The sequence shown here is derived from an EMBL/GenBank/DDBJ whole genome shotgun (WGS) entry which is preliminary data.</text>
</comment>
<feature type="transmembrane region" description="Helical" evidence="2">
    <location>
        <begin position="40"/>
        <end position="57"/>
    </location>
</feature>
<sequence>MTSPASGALRLLRSTVTGGAVVALASGAHLAGGGRLPGPVAWLALLVLVACASFTLTRRRLGRRSLLAALTGGQLVLHTLFTVLAPDAVRLAAAGHHHVLVLPDPAAGTMPLLPLLPVPAGGTDLAMAGAHAAATVATALLLAHGEDVLWRTWAWLLPLVPSFRVLTLPVPGRPRSRPVAAEPARPRDAHPGRRARRRGPPVGCPAV</sequence>
<evidence type="ECO:0000313" key="3">
    <source>
        <dbReference type="EMBL" id="MFB9378628.1"/>
    </source>
</evidence>
<gene>
    <name evidence="3" type="ORF">ACFFVI_16820</name>
</gene>
<name>A0ABV5LX14_9ACTN</name>
<protein>
    <submittedName>
        <fullName evidence="3">Uncharacterized protein</fullName>
    </submittedName>
</protein>
<keyword evidence="2" id="KW-0472">Membrane</keyword>
<dbReference type="EMBL" id="JBHMDM010000007">
    <property type="protein sequence ID" value="MFB9378628.1"/>
    <property type="molecule type" value="Genomic_DNA"/>
</dbReference>
<reference evidence="3 4" key="1">
    <citation type="submission" date="2024-09" db="EMBL/GenBank/DDBJ databases">
        <authorList>
            <person name="Sun Q."/>
            <person name="Mori K."/>
        </authorList>
    </citation>
    <scope>NUCLEOTIDE SEQUENCE [LARGE SCALE GENOMIC DNA]</scope>
    <source>
        <strain evidence="3 4">TISTR 1856</strain>
    </source>
</reference>
<dbReference type="Proteomes" id="UP001589748">
    <property type="component" value="Unassembled WGS sequence"/>
</dbReference>
<proteinExistence type="predicted"/>
<keyword evidence="2" id="KW-0812">Transmembrane</keyword>
<organism evidence="3 4">
    <name type="scientific">Kineococcus gynurae</name>
    <dbReference type="NCBI Taxonomy" id="452979"/>
    <lineage>
        <taxon>Bacteria</taxon>
        <taxon>Bacillati</taxon>
        <taxon>Actinomycetota</taxon>
        <taxon>Actinomycetes</taxon>
        <taxon>Kineosporiales</taxon>
        <taxon>Kineosporiaceae</taxon>
        <taxon>Kineococcus</taxon>
    </lineage>
</organism>
<accession>A0ABV5LX14</accession>
<feature type="region of interest" description="Disordered" evidence="1">
    <location>
        <begin position="173"/>
        <end position="207"/>
    </location>
</feature>
<keyword evidence="4" id="KW-1185">Reference proteome</keyword>
<evidence type="ECO:0000313" key="4">
    <source>
        <dbReference type="Proteomes" id="UP001589748"/>
    </source>
</evidence>
<dbReference type="RefSeq" id="WP_380136682.1">
    <property type="nucleotide sequence ID" value="NZ_JBHLUI010000008.1"/>
</dbReference>